<proteinExistence type="predicted"/>
<keyword evidence="1" id="KW-0472">Membrane</keyword>
<feature type="transmembrane region" description="Helical" evidence="1">
    <location>
        <begin position="61"/>
        <end position="79"/>
    </location>
</feature>
<evidence type="ECO:0000313" key="3">
    <source>
        <dbReference type="Proteomes" id="UP000094802"/>
    </source>
</evidence>
<dbReference type="AlphaFoldDB" id="A0A1E5FNW1"/>
<keyword evidence="1" id="KW-0812">Transmembrane</keyword>
<feature type="transmembrane region" description="Helical" evidence="1">
    <location>
        <begin position="20"/>
        <end position="40"/>
    </location>
</feature>
<keyword evidence="1" id="KW-1133">Transmembrane helix</keyword>
<evidence type="ECO:0000256" key="1">
    <source>
        <dbReference type="SAM" id="Phobius"/>
    </source>
</evidence>
<reference evidence="2 3" key="1">
    <citation type="journal article" date="2012" name="Science">
        <title>Ecological populations of bacteria act as socially cohesive units of antibiotic production and resistance.</title>
        <authorList>
            <person name="Cordero O.X."/>
            <person name="Wildschutte H."/>
            <person name="Kirkup B."/>
            <person name="Proehl S."/>
            <person name="Ngo L."/>
            <person name="Hussain F."/>
            <person name="Le Roux F."/>
            <person name="Mincer T."/>
            <person name="Polz M.F."/>
        </authorList>
    </citation>
    <scope>NUCLEOTIDE SEQUENCE [LARGE SCALE GENOMIC DNA]</scope>
    <source>
        <strain evidence="2 3">12E03</strain>
    </source>
</reference>
<comment type="caution">
    <text evidence="2">The sequence shown here is derived from an EMBL/GenBank/DDBJ whole genome shotgun (WGS) entry which is preliminary data.</text>
</comment>
<accession>A0A1E5FNW1</accession>
<evidence type="ECO:0000313" key="2">
    <source>
        <dbReference type="EMBL" id="OEF91659.1"/>
    </source>
</evidence>
<dbReference type="Proteomes" id="UP000094802">
    <property type="component" value="Unassembled WGS sequence"/>
</dbReference>
<dbReference type="EMBL" id="AJZD02000209">
    <property type="protein sequence ID" value="OEF91659.1"/>
    <property type="molecule type" value="Genomic_DNA"/>
</dbReference>
<protein>
    <submittedName>
        <fullName evidence="2">Uncharacterized protein</fullName>
    </submittedName>
</protein>
<organism evidence="2 3">
    <name type="scientific">Vibrio splendidus 12E03</name>
    <dbReference type="NCBI Taxonomy" id="1191305"/>
    <lineage>
        <taxon>Bacteria</taxon>
        <taxon>Pseudomonadati</taxon>
        <taxon>Pseudomonadota</taxon>
        <taxon>Gammaproteobacteria</taxon>
        <taxon>Vibrionales</taxon>
        <taxon>Vibrionaceae</taxon>
        <taxon>Vibrio</taxon>
    </lineage>
</organism>
<name>A0A1E5FNW1_VIBSP</name>
<gene>
    <name evidence="2" type="ORF">A142_06625</name>
</gene>
<sequence length="80" mass="9104">MKKPFSLPKSPSWPKANNLASAFGAILNQLSSIYINNYVNMMTYKILKIIAILHQSLRLDTFVYLHLTTATIHILLMLVN</sequence>